<dbReference type="EMBL" id="JAVRAA010000005">
    <property type="protein sequence ID" value="MDT0337637.1"/>
    <property type="molecule type" value="Genomic_DNA"/>
</dbReference>
<gene>
    <name evidence="1" type="ORF">RJN63_12405</name>
</gene>
<name>A0AAE4K638_9BURK</name>
<accession>A0AAE4K638</accession>
<reference evidence="1" key="1">
    <citation type="submission" date="2023-02" db="EMBL/GenBank/DDBJ databases">
        <title>Description of Herbaspirillum huttiense subsp. nephrolepsisexaltata and Herbaspirillum huttiense subsp. lycopersicon.</title>
        <authorList>
            <person name="Poudel M."/>
            <person name="Sharma A."/>
            <person name="Goss E."/>
            <person name="Tapia J.H."/>
            <person name="Harmon C.M."/>
            <person name="Jones J.B."/>
        </authorList>
    </citation>
    <scope>NUCLEOTIDE SEQUENCE</scope>
    <source>
        <strain evidence="1">NC40101</strain>
    </source>
</reference>
<comment type="caution">
    <text evidence="1">The sequence shown here is derived from an EMBL/GenBank/DDBJ whole genome shotgun (WGS) entry which is preliminary data.</text>
</comment>
<evidence type="ECO:0000313" key="1">
    <source>
        <dbReference type="EMBL" id="MDT0337637.1"/>
    </source>
</evidence>
<sequence length="110" mass="12426">MSSNIYHQITVIGVNSEAGPQEIEEAREYAVTLFEEGLVSELTPVGHNFIQSFCVFPTGSSEGREPQLAHARAILHFCEWLEGKSLEFVAINWRERERPVVTYTQDGPFV</sequence>
<protein>
    <submittedName>
        <fullName evidence="1">Uncharacterized protein</fullName>
    </submittedName>
</protein>
<proteinExistence type="predicted"/>
<organism evidence="1">
    <name type="scientific">Herbaspirillum huttiense subsp. nephrolepidis</name>
    <dbReference type="NCBI Taxonomy" id="3075126"/>
    <lineage>
        <taxon>Bacteria</taxon>
        <taxon>Pseudomonadati</taxon>
        <taxon>Pseudomonadota</taxon>
        <taxon>Betaproteobacteria</taxon>
        <taxon>Burkholderiales</taxon>
        <taxon>Oxalobacteraceae</taxon>
        <taxon>Herbaspirillum</taxon>
    </lineage>
</organism>
<dbReference type="AlphaFoldDB" id="A0AAE4K638"/>
<dbReference type="RefSeq" id="WP_284078285.1">
    <property type="nucleotide sequence ID" value="NZ_JAVLSM010000007.1"/>
</dbReference>